<dbReference type="InterPro" id="IPR036291">
    <property type="entry name" value="NAD(P)-bd_dom_sf"/>
</dbReference>
<keyword evidence="2 4" id="KW-0560">Oxidoreductase</keyword>
<dbReference type="Gene3D" id="3.40.50.720">
    <property type="entry name" value="NAD(P)-binding Rossmann-like Domain"/>
    <property type="match status" value="1"/>
</dbReference>
<dbReference type="EMBL" id="AEQR01000003">
    <property type="protein sequence ID" value="EFW00199.1"/>
    <property type="molecule type" value="Genomic_DNA"/>
</dbReference>
<proteinExistence type="inferred from homology"/>
<evidence type="ECO:0000313" key="5">
    <source>
        <dbReference type="Proteomes" id="UP000002814"/>
    </source>
</evidence>
<name>E7S8D5_9STRE</name>
<gene>
    <name evidence="4" type="ORF">HMPREF9421_0321</name>
</gene>
<dbReference type="PRINTS" id="PR00081">
    <property type="entry name" value="GDHRDH"/>
</dbReference>
<dbReference type="SUPFAM" id="SSF51735">
    <property type="entry name" value="NAD(P)-binding Rossmann-fold domains"/>
    <property type="match status" value="1"/>
</dbReference>
<dbReference type="Pfam" id="PF00106">
    <property type="entry name" value="adh_short"/>
    <property type="match status" value="1"/>
</dbReference>
<dbReference type="HOGENOM" id="CLU_010194_2_1_9"/>
<reference evidence="4 5" key="1">
    <citation type="submission" date="2010-12" db="EMBL/GenBank/DDBJ databases">
        <authorList>
            <person name="Muzny D."/>
            <person name="Qin X."/>
            <person name="Deng J."/>
            <person name="Jiang H."/>
            <person name="Liu Y."/>
            <person name="Qu J."/>
            <person name="Song X.-Z."/>
            <person name="Zhang L."/>
            <person name="Thornton R."/>
            <person name="Coyle M."/>
            <person name="Francisco L."/>
            <person name="Jackson L."/>
            <person name="Javaid M."/>
            <person name="Korchina V."/>
            <person name="Kovar C."/>
            <person name="Mata R."/>
            <person name="Mathew T."/>
            <person name="Ngo R."/>
            <person name="Nguyen L."/>
            <person name="Nguyen N."/>
            <person name="Okwuonu G."/>
            <person name="Ongeri F."/>
            <person name="Pham C."/>
            <person name="Simmons D."/>
            <person name="Wilczek-Boney K."/>
            <person name="Hale W."/>
            <person name="Jakkamsetti A."/>
            <person name="Pham P."/>
            <person name="Ruth R."/>
            <person name="San Lucas F."/>
            <person name="Warren J."/>
            <person name="Zhang J."/>
            <person name="Zhao Z."/>
            <person name="Zhou C."/>
            <person name="Zhu D."/>
            <person name="Lee S."/>
            <person name="Bess C."/>
            <person name="Blankenburg K."/>
            <person name="Forbes L."/>
            <person name="Fu Q."/>
            <person name="Gubbala S."/>
            <person name="Hirani K."/>
            <person name="Jayaseelan J.C."/>
            <person name="Lara F."/>
            <person name="Munidasa M."/>
            <person name="Palculict T."/>
            <person name="Patil S."/>
            <person name="Pu L.-L."/>
            <person name="Saada N."/>
            <person name="Tang L."/>
            <person name="Weissenberger G."/>
            <person name="Zhu Y."/>
            <person name="Hemphill L."/>
            <person name="Shang Y."/>
            <person name="Youmans B."/>
            <person name="Ayvaz T."/>
            <person name="Ross M."/>
            <person name="Santibanez J."/>
            <person name="Aqrawi P."/>
            <person name="Gross S."/>
            <person name="Joshi V."/>
            <person name="Fowler G."/>
            <person name="Nazareth L."/>
            <person name="Reid J."/>
            <person name="Worley K."/>
            <person name="Petrosino J."/>
            <person name="Highlander S."/>
            <person name="Gibbs R."/>
        </authorList>
    </citation>
    <scope>NUCLEOTIDE SEQUENCE [LARGE SCALE GENOMIC DNA]</scope>
    <source>
        <strain evidence="4 5">ATCC 700641</strain>
    </source>
</reference>
<dbReference type="InterPro" id="IPR002347">
    <property type="entry name" value="SDR_fam"/>
</dbReference>
<evidence type="ECO:0000256" key="3">
    <source>
        <dbReference type="RuleBase" id="RU000363"/>
    </source>
</evidence>
<dbReference type="PRINTS" id="PR00080">
    <property type="entry name" value="SDRFAMILY"/>
</dbReference>
<dbReference type="EC" id="1.-.-.-" evidence="4"/>
<accession>E7S8D5</accession>
<dbReference type="GO" id="GO:0016491">
    <property type="term" value="F:oxidoreductase activity"/>
    <property type="evidence" value="ECO:0007669"/>
    <property type="project" value="UniProtKB-KW"/>
</dbReference>
<evidence type="ECO:0000256" key="1">
    <source>
        <dbReference type="ARBA" id="ARBA00006484"/>
    </source>
</evidence>
<sequence length="262" mass="29409">MQIAICKGENSMEQTKNYTCITGASAGIGAETARQFAKLGTNLILIARRQERLEKLKQEILNHYPDLDVVIKVVDLSKSSNVFALYESLKKYHITTLINNAGFGNYDKVESQNLEKIITLIHLNIEALTILSTLYVRDYKDCKGAQLINLSSRGGYMMVPNAVTYCASKFYVSAFTEGLALELEANQHQLKAKVLAPAATKTEFGQVATDSKEYDYDEHFAKYHTSEEMAQFLMELYQSDKVVGLVDVTNFEFHLSGPLLKH</sequence>
<evidence type="ECO:0000256" key="2">
    <source>
        <dbReference type="ARBA" id="ARBA00023002"/>
    </source>
</evidence>
<dbReference type="PANTHER" id="PTHR42901">
    <property type="entry name" value="ALCOHOL DEHYDROGENASE"/>
    <property type="match status" value="1"/>
</dbReference>
<dbReference type="PANTHER" id="PTHR42901:SF1">
    <property type="entry name" value="ALCOHOL DEHYDROGENASE"/>
    <property type="match status" value="1"/>
</dbReference>
<dbReference type="AlphaFoldDB" id="E7S8D5"/>
<comment type="caution">
    <text evidence="4">The sequence shown here is derived from an EMBL/GenBank/DDBJ whole genome shotgun (WGS) entry which is preliminary data.</text>
</comment>
<dbReference type="eggNOG" id="COG0300">
    <property type="taxonomic scope" value="Bacteria"/>
</dbReference>
<comment type="similarity">
    <text evidence="1 3">Belongs to the short-chain dehydrogenases/reductases (SDR) family.</text>
</comment>
<evidence type="ECO:0000313" key="4">
    <source>
        <dbReference type="EMBL" id="EFW00199.1"/>
    </source>
</evidence>
<dbReference type="Proteomes" id="UP000002814">
    <property type="component" value="Unassembled WGS sequence"/>
</dbReference>
<organism evidence="4 5">
    <name type="scientific">Streptococcus australis ATCC 700641</name>
    <dbReference type="NCBI Taxonomy" id="888833"/>
    <lineage>
        <taxon>Bacteria</taxon>
        <taxon>Bacillati</taxon>
        <taxon>Bacillota</taxon>
        <taxon>Bacilli</taxon>
        <taxon>Lactobacillales</taxon>
        <taxon>Streptococcaceae</taxon>
        <taxon>Streptococcus</taxon>
    </lineage>
</organism>
<dbReference type="PROSITE" id="PS00061">
    <property type="entry name" value="ADH_SHORT"/>
    <property type="match status" value="1"/>
</dbReference>
<keyword evidence="5" id="KW-1185">Reference proteome</keyword>
<dbReference type="InterPro" id="IPR020904">
    <property type="entry name" value="Sc_DH/Rdtase_CS"/>
</dbReference>
<dbReference type="CDD" id="cd05233">
    <property type="entry name" value="SDR_c"/>
    <property type="match status" value="1"/>
</dbReference>
<protein>
    <submittedName>
        <fullName evidence="4">Oxidoreductase, short chain dehydrogenase/reductase family protein</fullName>
        <ecNumber evidence="4">1.-.-.-</ecNumber>
    </submittedName>
</protein>